<feature type="transmembrane region" description="Helical" evidence="9">
    <location>
        <begin position="426"/>
        <end position="449"/>
    </location>
</feature>
<keyword evidence="4 9" id="KW-0813">Transport</keyword>
<dbReference type="Pfam" id="PF06237">
    <property type="entry name" value="SLC52_ribofla_tr"/>
    <property type="match status" value="2"/>
</dbReference>
<feature type="transmembrane region" description="Helical" evidence="9">
    <location>
        <begin position="520"/>
        <end position="542"/>
    </location>
</feature>
<dbReference type="InterPro" id="IPR009357">
    <property type="entry name" value="Riboflavin_transptr"/>
</dbReference>
<evidence type="ECO:0000256" key="7">
    <source>
        <dbReference type="ARBA" id="ARBA00022989"/>
    </source>
</evidence>
<keyword evidence="8 9" id="KW-0472">Membrane</keyword>
<feature type="transmembrane region" description="Helical" evidence="9">
    <location>
        <begin position="51"/>
        <end position="73"/>
    </location>
</feature>
<dbReference type="GO" id="GO:0005886">
    <property type="term" value="C:plasma membrane"/>
    <property type="evidence" value="ECO:0007669"/>
    <property type="project" value="UniProtKB-SubCell"/>
</dbReference>
<evidence type="ECO:0000256" key="5">
    <source>
        <dbReference type="ARBA" id="ARBA00022475"/>
    </source>
</evidence>
<dbReference type="SUPFAM" id="SSF103473">
    <property type="entry name" value="MFS general substrate transporter"/>
    <property type="match status" value="1"/>
</dbReference>
<sequence>MAIQQMKRNNETKFGVHVLVVIFGITSWSIMNGLWVELPVLVSHLPEGWTLPSFLTIAAQLGNIGIIACSIFVYCKPRVKFETPVSFIIAIALTLCALLYALFWRDTAYVADGYYSVALLGLTFTQSVFATMTSIAYVAFMSHLKANYIASIFIGMGISGLIPAFAAIGQGQGSVKCIQDTNTTVTLFNKTNGIFTLEDNSTTLQNNDHNGNIIINNNGTVARLLEVNVEPPFSVQAFFLMLFGVGILSLLSLLMLVFHPYCKSEHVDADKEENSKLMDTKSKQETIANPGITKVLTELTPSSSYVDDITTHKNSTSFNQITDNNSTVSTATGGGSILVLLNSEKQNKEIPADLTSFSESINQTLEINTLYPANEISTRDSMKDAALPDTTDDSKHIEVASTDTEDTETEASHTYKEKQLTKLQSWYLLGLLVWINALQSSFVLAIQVYSSLPYGLQFYHAATKAENIVDPIASFLTFWIVAKTTVSISGLTLLGTLFTAYIIAMAAMSPTPALVNATAGGILVVTAWVMCTILMVFSKVSIAKVMRGQGRLSLIWTGASTQLGAMIGAIIAYILINYLHLFKDEPLCH</sequence>
<evidence type="ECO:0000256" key="2">
    <source>
        <dbReference type="ARBA" id="ARBA00004651"/>
    </source>
</evidence>
<evidence type="ECO:0000256" key="3">
    <source>
        <dbReference type="ARBA" id="ARBA00006366"/>
    </source>
</evidence>
<keyword evidence="7 9" id="KW-1133">Transmembrane helix</keyword>
<feature type="transmembrane region" description="Helical" evidence="9">
    <location>
        <begin position="147"/>
        <end position="168"/>
    </location>
</feature>
<keyword evidence="5 9" id="KW-1003">Cell membrane</keyword>
<keyword evidence="6 9" id="KW-0812">Transmembrane</keyword>
<reference evidence="10" key="1">
    <citation type="submission" date="2014-12" db="EMBL/GenBank/DDBJ databases">
        <title>Insight into the proteome of Arion vulgaris.</title>
        <authorList>
            <person name="Aradska J."/>
            <person name="Bulat T."/>
            <person name="Smidak R."/>
            <person name="Sarate P."/>
            <person name="Gangsoo J."/>
            <person name="Sialana F."/>
            <person name="Bilban M."/>
            <person name="Lubec G."/>
        </authorList>
    </citation>
    <scope>NUCLEOTIDE SEQUENCE</scope>
    <source>
        <tissue evidence="10">Skin</tissue>
    </source>
</reference>
<feature type="transmembrane region" description="Helical" evidence="9">
    <location>
        <begin position="461"/>
        <end position="481"/>
    </location>
</feature>
<protein>
    <recommendedName>
        <fullName evidence="9">Riboflavin transporter</fullName>
    </recommendedName>
</protein>
<organism evidence="10">
    <name type="scientific">Arion vulgaris</name>
    <dbReference type="NCBI Taxonomy" id="1028688"/>
    <lineage>
        <taxon>Eukaryota</taxon>
        <taxon>Metazoa</taxon>
        <taxon>Spiralia</taxon>
        <taxon>Lophotrochozoa</taxon>
        <taxon>Mollusca</taxon>
        <taxon>Gastropoda</taxon>
        <taxon>Heterobranchia</taxon>
        <taxon>Euthyneura</taxon>
        <taxon>Panpulmonata</taxon>
        <taxon>Eupulmonata</taxon>
        <taxon>Stylommatophora</taxon>
        <taxon>Helicina</taxon>
        <taxon>Arionoidea</taxon>
        <taxon>Arionidae</taxon>
        <taxon>Arion</taxon>
    </lineage>
</organism>
<feature type="transmembrane region" description="Helical" evidence="9">
    <location>
        <begin position="115"/>
        <end position="140"/>
    </location>
</feature>
<evidence type="ECO:0000313" key="10">
    <source>
        <dbReference type="EMBL" id="CEK52022.1"/>
    </source>
</evidence>
<dbReference type="AlphaFoldDB" id="A0A0B6Y6S3"/>
<feature type="transmembrane region" description="Helical" evidence="9">
    <location>
        <begin position="488"/>
        <end position="508"/>
    </location>
</feature>
<comment type="similarity">
    <text evidence="3 9">Belongs to the riboflavin transporter family.</text>
</comment>
<dbReference type="PANTHER" id="PTHR12929">
    <property type="entry name" value="SOLUTE CARRIER FAMILY 52"/>
    <property type="match status" value="1"/>
</dbReference>
<comment type="catalytic activity">
    <reaction evidence="1 9">
        <text>riboflavin(in) = riboflavin(out)</text>
        <dbReference type="Rhea" id="RHEA:35015"/>
        <dbReference type="ChEBI" id="CHEBI:57986"/>
    </reaction>
</comment>
<dbReference type="PANTHER" id="PTHR12929:SF10">
    <property type="entry name" value="RIBOFLAVIN TRANSPORTER"/>
    <property type="match status" value="1"/>
</dbReference>
<feature type="transmembrane region" description="Helical" evidence="9">
    <location>
        <begin position="12"/>
        <end position="31"/>
    </location>
</feature>
<accession>A0A0B6Y6S3</accession>
<dbReference type="EMBL" id="HACG01005157">
    <property type="protein sequence ID" value="CEK52022.1"/>
    <property type="molecule type" value="Transcribed_RNA"/>
</dbReference>
<dbReference type="InterPro" id="IPR036259">
    <property type="entry name" value="MFS_trans_sf"/>
</dbReference>
<feature type="transmembrane region" description="Helical" evidence="9">
    <location>
        <begin position="237"/>
        <end position="258"/>
    </location>
</feature>
<gene>
    <name evidence="10" type="primary">ORF15199</name>
</gene>
<name>A0A0B6Y6S3_9EUPU</name>
<evidence type="ECO:0000256" key="9">
    <source>
        <dbReference type="RuleBase" id="RU368035"/>
    </source>
</evidence>
<comment type="subcellular location">
    <subcellularLocation>
        <location evidence="2 9">Cell membrane</location>
        <topology evidence="2 9">Multi-pass membrane protein</topology>
    </subcellularLocation>
</comment>
<feature type="transmembrane region" description="Helical" evidence="9">
    <location>
        <begin position="554"/>
        <end position="576"/>
    </location>
</feature>
<evidence type="ECO:0000256" key="1">
    <source>
        <dbReference type="ARBA" id="ARBA00000215"/>
    </source>
</evidence>
<comment type="function">
    <text evidence="9">Plasma membrane transporter mediating the uptake by cells of the water soluble vitamin B2/riboflavin that plays a key role in biochemical oxidation-reduction reactions of the carbohydrate, lipid, and amino acid metabolism.</text>
</comment>
<evidence type="ECO:0000256" key="6">
    <source>
        <dbReference type="ARBA" id="ARBA00022692"/>
    </source>
</evidence>
<feature type="transmembrane region" description="Helical" evidence="9">
    <location>
        <begin position="85"/>
        <end position="103"/>
    </location>
</feature>
<evidence type="ECO:0000256" key="4">
    <source>
        <dbReference type="ARBA" id="ARBA00022448"/>
    </source>
</evidence>
<dbReference type="GO" id="GO:0032217">
    <property type="term" value="F:riboflavin transmembrane transporter activity"/>
    <property type="evidence" value="ECO:0007669"/>
    <property type="project" value="UniProtKB-UniRule"/>
</dbReference>
<evidence type="ECO:0000256" key="8">
    <source>
        <dbReference type="ARBA" id="ARBA00023136"/>
    </source>
</evidence>
<proteinExistence type="inferred from homology"/>